<dbReference type="InterPro" id="IPR016024">
    <property type="entry name" value="ARM-type_fold"/>
</dbReference>
<dbReference type="OMA" id="STHMNIA"/>
<comment type="caution">
    <text evidence="1">The sequence shown here is derived from an EMBL/GenBank/DDBJ whole genome shotgun (WGS) entry which is preliminary data.</text>
</comment>
<dbReference type="Gene3D" id="1.25.10.10">
    <property type="entry name" value="Leucine-rich Repeat Variant"/>
    <property type="match status" value="1"/>
</dbReference>
<proteinExistence type="predicted"/>
<name>A0A6A5BDB6_NAEFO</name>
<dbReference type="InterPro" id="IPR011989">
    <property type="entry name" value="ARM-like"/>
</dbReference>
<evidence type="ECO:0000313" key="1">
    <source>
        <dbReference type="EMBL" id="KAF0975057.1"/>
    </source>
</evidence>
<keyword evidence="2" id="KW-1185">Reference proteome</keyword>
<accession>A0A6A5BDB6</accession>
<evidence type="ECO:0000313" key="2">
    <source>
        <dbReference type="Proteomes" id="UP000444721"/>
    </source>
</evidence>
<dbReference type="OrthoDB" id="10416917at2759"/>
<reference evidence="1 2" key="1">
    <citation type="journal article" date="2019" name="Sci. Rep.">
        <title>Nanopore sequencing improves the draft genome of the human pathogenic amoeba Naegleria fowleri.</title>
        <authorList>
            <person name="Liechti N."/>
            <person name="Schurch N."/>
            <person name="Bruggmann R."/>
            <person name="Wittwer M."/>
        </authorList>
    </citation>
    <scope>NUCLEOTIDE SEQUENCE [LARGE SCALE GENOMIC DNA]</scope>
    <source>
        <strain evidence="1 2">ATCC 30894</strain>
    </source>
</reference>
<dbReference type="Proteomes" id="UP000444721">
    <property type="component" value="Unassembled WGS sequence"/>
</dbReference>
<dbReference type="EMBL" id="VFQX01000048">
    <property type="protein sequence ID" value="KAF0975057.1"/>
    <property type="molecule type" value="Genomic_DNA"/>
</dbReference>
<protein>
    <submittedName>
        <fullName evidence="1">Uncharacterized protein</fullName>
    </submittedName>
</protein>
<dbReference type="VEuPathDB" id="AmoebaDB:NfTy_045000"/>
<dbReference type="VEuPathDB" id="AmoebaDB:NF0105910"/>
<dbReference type="AlphaFoldDB" id="A0A6A5BDB6"/>
<dbReference type="RefSeq" id="XP_044559770.1">
    <property type="nucleotide sequence ID" value="XM_044709376.1"/>
</dbReference>
<gene>
    <name evidence="1" type="ORF">FDP41_005810</name>
</gene>
<dbReference type="GeneID" id="68113028"/>
<dbReference type="SUPFAM" id="SSF48371">
    <property type="entry name" value="ARM repeat"/>
    <property type="match status" value="1"/>
</dbReference>
<dbReference type="VEuPathDB" id="AmoebaDB:FDP41_005810"/>
<sequence>MKNLGFSETLFIEEITNTIKQDLKLIGKGKRVVSYEKESKRFVDILFSKDLMSDYESETLETSMNLFKECLHLIFGFLNKLIQAKQETTPKEIILHKFCLNCRFCVFVLFELMMFPNHMNDFSLEEWSNDDHLLGKIAQHIGMFDEIVTGVMISLSFLSKDSLFECLSSVYSDRYSNQRTKKGEMKLIFTERMLYWTVVASKNRSESCSPETLTPFPALSDHAFEALFKQLIHTTQYFIYMTLKHQKRIDRNSSNVMRNTLQWIIKLWNMNHSKLQPLLTDLIQRKIIGLSSIENKNSSETFNEFCTTVSYFVAELLSHLVNDHSNEFSSIAKFVIGSIEKLVTANLVGGKEKRKTMELLQTILVGDVEQSSIRNVNRMLEFILGKVLPQDKHCETRMKALEILQLVMDTNCHYSTNEDNPQVKYNRESIFQKLELSLKTDPNQTVRLKIMEIWNSLAQQKMKSDETYIPKYFEMIIMKCFDKDKRIRMKCFQIIQDFGVCKLNQILLKSSLLREEGDVRSRSTNNLFRRSLLLHSDKNGLISEMIKKVLIYGIVDEEKKVNVSTQQMFIELVTSLASPQKVLHELDLYYQQTRTTTTTQNSGNSSTTTGEAYGHVWTLFESSLKNHIGLIYERSKSI</sequence>
<organism evidence="1 2">
    <name type="scientific">Naegleria fowleri</name>
    <name type="common">Brain eating amoeba</name>
    <dbReference type="NCBI Taxonomy" id="5763"/>
    <lineage>
        <taxon>Eukaryota</taxon>
        <taxon>Discoba</taxon>
        <taxon>Heterolobosea</taxon>
        <taxon>Tetramitia</taxon>
        <taxon>Eutetramitia</taxon>
        <taxon>Vahlkampfiidae</taxon>
        <taxon>Naegleria</taxon>
    </lineage>
</organism>